<dbReference type="EMBL" id="JAUDFV010000139">
    <property type="protein sequence ID" value="KAL2724447.1"/>
    <property type="molecule type" value="Genomic_DNA"/>
</dbReference>
<gene>
    <name evidence="2" type="ORF">V1478_008960</name>
</gene>
<keyword evidence="3" id="KW-1185">Reference proteome</keyword>
<comment type="caution">
    <text evidence="2">The sequence shown here is derived from an EMBL/GenBank/DDBJ whole genome shotgun (WGS) entry which is preliminary data.</text>
</comment>
<evidence type="ECO:0000313" key="2">
    <source>
        <dbReference type="EMBL" id="KAL2724447.1"/>
    </source>
</evidence>
<reference evidence="2 3" key="1">
    <citation type="journal article" date="2024" name="Ann. Entomol. Soc. Am.">
        <title>Genomic analyses of the southern and eastern yellowjacket wasps (Hymenoptera: Vespidae) reveal evolutionary signatures of social life.</title>
        <authorList>
            <person name="Catto M.A."/>
            <person name="Caine P.B."/>
            <person name="Orr S.E."/>
            <person name="Hunt B.G."/>
            <person name="Goodisman M.A.D."/>
        </authorList>
    </citation>
    <scope>NUCLEOTIDE SEQUENCE [LARGE SCALE GENOMIC DNA]</scope>
    <source>
        <strain evidence="2">233</strain>
        <tissue evidence="2">Head and thorax</tissue>
    </source>
</reference>
<proteinExistence type="predicted"/>
<organism evidence="2 3">
    <name type="scientific">Vespula squamosa</name>
    <name type="common">Southern yellow jacket</name>
    <name type="synonym">Wasp</name>
    <dbReference type="NCBI Taxonomy" id="30214"/>
    <lineage>
        <taxon>Eukaryota</taxon>
        <taxon>Metazoa</taxon>
        <taxon>Ecdysozoa</taxon>
        <taxon>Arthropoda</taxon>
        <taxon>Hexapoda</taxon>
        <taxon>Insecta</taxon>
        <taxon>Pterygota</taxon>
        <taxon>Neoptera</taxon>
        <taxon>Endopterygota</taxon>
        <taxon>Hymenoptera</taxon>
        <taxon>Apocrita</taxon>
        <taxon>Aculeata</taxon>
        <taxon>Vespoidea</taxon>
        <taxon>Vespidae</taxon>
        <taxon>Vespinae</taxon>
        <taxon>Vespula</taxon>
    </lineage>
</organism>
<evidence type="ECO:0000256" key="1">
    <source>
        <dbReference type="SAM" id="MobiDB-lite"/>
    </source>
</evidence>
<dbReference type="AlphaFoldDB" id="A0ABD2AVX1"/>
<evidence type="ECO:0000313" key="3">
    <source>
        <dbReference type="Proteomes" id="UP001607302"/>
    </source>
</evidence>
<accession>A0ABD2AVX1</accession>
<feature type="compositionally biased region" description="Acidic residues" evidence="1">
    <location>
        <begin position="24"/>
        <end position="35"/>
    </location>
</feature>
<dbReference type="Proteomes" id="UP001607302">
    <property type="component" value="Unassembled WGS sequence"/>
</dbReference>
<protein>
    <submittedName>
        <fullName evidence="2">Uncharacterized protein</fullName>
    </submittedName>
</protein>
<name>A0ABD2AVX1_VESSQ</name>
<feature type="region of interest" description="Disordered" evidence="1">
    <location>
        <begin position="1"/>
        <end position="35"/>
    </location>
</feature>
<sequence>MNEVETKFGGCIQEKKKKKKKKEEEEEDDEEEEEEFVVDITRRRASAANISECDLVLIPPLYPLNLNNGDRANSSPVTINHGLFQDKGRKPLRYRGNVESVLFSKRPYRALVEKEIGEEVLGFCLRRRVTVLTFSRKFSPS</sequence>